<feature type="transmembrane region" description="Helical" evidence="8">
    <location>
        <begin position="105"/>
        <end position="125"/>
    </location>
</feature>
<keyword evidence="14" id="KW-1185">Reference proteome</keyword>
<protein>
    <recommendedName>
        <fullName evidence="15">DUF221-domain-containing protein</fullName>
    </recommendedName>
</protein>
<dbReference type="eggNOG" id="KOG1134">
    <property type="taxonomic scope" value="Eukaryota"/>
</dbReference>
<dbReference type="GO" id="GO:0005886">
    <property type="term" value="C:plasma membrane"/>
    <property type="evidence" value="ECO:0007669"/>
    <property type="project" value="TreeGrafter"/>
</dbReference>
<feature type="transmembrane region" description="Helical" evidence="8">
    <location>
        <begin position="670"/>
        <end position="688"/>
    </location>
</feature>
<feature type="transmembrane region" description="Helical" evidence="8">
    <location>
        <begin position="482"/>
        <end position="510"/>
    </location>
</feature>
<dbReference type="InterPro" id="IPR022257">
    <property type="entry name" value="PHM7_ext"/>
</dbReference>
<feature type="transmembrane region" description="Helical" evidence="8">
    <location>
        <begin position="152"/>
        <end position="171"/>
    </location>
</feature>
<evidence type="ECO:0000256" key="6">
    <source>
        <dbReference type="ARBA" id="ARBA00023136"/>
    </source>
</evidence>
<feature type="transmembrane region" description="Helical" evidence="8">
    <location>
        <begin position="20"/>
        <end position="46"/>
    </location>
</feature>
<feature type="transmembrane region" description="Helical" evidence="8">
    <location>
        <begin position="605"/>
        <end position="623"/>
    </location>
</feature>
<dbReference type="STRING" id="1182541.W9XSS6"/>
<feature type="transmembrane region" description="Helical" evidence="8">
    <location>
        <begin position="644"/>
        <end position="664"/>
    </location>
</feature>
<dbReference type="InterPro" id="IPR003864">
    <property type="entry name" value="CSC1/OSCA1-like_7TM"/>
</dbReference>
<gene>
    <name evidence="13" type="ORF">A1O1_07240</name>
</gene>
<evidence type="ECO:0000259" key="12">
    <source>
        <dbReference type="Pfam" id="PF14703"/>
    </source>
</evidence>
<name>W9XSS6_9EURO</name>
<dbReference type="GO" id="GO:0005227">
    <property type="term" value="F:calcium-activated cation channel activity"/>
    <property type="evidence" value="ECO:0007669"/>
    <property type="project" value="InterPro"/>
</dbReference>
<sequence length="857" mass="95451">MESMNDKTPGAGGHRNSGSSSFAAIAAALIPTFITACFFLLAFLVLRSKYRNIYAPRTYFRTIPQKDRTPSSSHELVSWYHDFRVLDDKFVLRHSSLEAYLFLRYLRMIILICGVGCLLTWPILIPINANGGGSSSQLDRISFSNVLDSKRLYAHAIIGCVFFGFIMLLISRERLFAVGLRQAHQKIPLNATRLSSRVVLYLSVPPAGLRDENLHRYFGDNAVRSWLVSNLSHLEKAVSNRDGKIDNLEGLEVKLLKNVNKEASDSENGHGSARGSPEDSASVNIDRHKPKSRSKYLFGDQIDSIAKAREEVASIISDVDMVRQADSSEPSRRTGAIFVEFKDQASAHEAFQQVRHPSPLSLQPKYVGVQPKEVIWQNINLEPSLRITYSYIAVALAVATIILWSIPVGIIGTISNINYLTDKFHFLQFINNLPAPILGLLTGLVPPLLLSAVVSYVPYFFQYVAKLSGQPTTTEGAKWAQTWYFAFQVVQVFLITTFSSGAATLANRIANEPTSVPTLLAKNLPKASNFYLTYFIIQGLGTASNNVLNYSDLLSFLFFYKVMAKTPRQKFTTYSKMKGISWFIVYPKFTNLAVIAIAYSCIAPLVLGFAAAGIFFFYLSYRYNLLYVIQVKTETRGESYTRALQHLMTGVYLAELCLIGLFGIKAAAGPSTIMTVFLVATAIYHITVNKYLSPLEHYMPVDVLSEEEEGDAERPLLAGGDGEADVTEQSRVHKLARGKVPTVLLDPLAAFLEPHVFASQEALRPWLQDPEGEYEEINSYSDEQIQKAYMNPAVASKTPVVWLPKDRKGLSKHEISENEKAGLSSTDDGAELTPANEIVWNCEDFTSVPIFKQGTRY</sequence>
<comment type="subcellular location">
    <subcellularLocation>
        <location evidence="1">Membrane</location>
        <topology evidence="1">Multi-pass membrane protein</topology>
    </subcellularLocation>
</comment>
<feature type="transmembrane region" description="Helical" evidence="8">
    <location>
        <begin position="530"/>
        <end position="559"/>
    </location>
</feature>
<dbReference type="RefSeq" id="XP_007726303.1">
    <property type="nucleotide sequence ID" value="XM_007728113.1"/>
</dbReference>
<evidence type="ECO:0008006" key="15">
    <source>
        <dbReference type="Google" id="ProtNLM"/>
    </source>
</evidence>
<proteinExistence type="inferred from homology"/>
<dbReference type="InterPro" id="IPR045122">
    <property type="entry name" value="Csc1-like"/>
</dbReference>
<dbReference type="Pfam" id="PF02714">
    <property type="entry name" value="RSN1_7TM"/>
    <property type="match status" value="1"/>
</dbReference>
<reference evidence="13 14" key="1">
    <citation type="submission" date="2013-03" db="EMBL/GenBank/DDBJ databases">
        <title>The Genome Sequence of Capronia coronata CBS 617.96.</title>
        <authorList>
            <consortium name="The Broad Institute Genomics Platform"/>
            <person name="Cuomo C."/>
            <person name="de Hoog S."/>
            <person name="Gorbushina A."/>
            <person name="Walker B."/>
            <person name="Young S.K."/>
            <person name="Zeng Q."/>
            <person name="Gargeya S."/>
            <person name="Fitzgerald M."/>
            <person name="Haas B."/>
            <person name="Abouelleil A."/>
            <person name="Allen A.W."/>
            <person name="Alvarado L."/>
            <person name="Arachchi H.M."/>
            <person name="Berlin A.M."/>
            <person name="Chapman S.B."/>
            <person name="Gainer-Dewar J."/>
            <person name="Goldberg J."/>
            <person name="Griggs A."/>
            <person name="Gujja S."/>
            <person name="Hansen M."/>
            <person name="Howarth C."/>
            <person name="Imamovic A."/>
            <person name="Ireland A."/>
            <person name="Larimer J."/>
            <person name="McCowan C."/>
            <person name="Murphy C."/>
            <person name="Pearson M."/>
            <person name="Poon T.W."/>
            <person name="Priest M."/>
            <person name="Roberts A."/>
            <person name="Saif S."/>
            <person name="Shea T."/>
            <person name="Sisk P."/>
            <person name="Sykes S."/>
            <person name="Wortman J."/>
            <person name="Nusbaum C."/>
            <person name="Birren B."/>
        </authorList>
    </citation>
    <scope>NUCLEOTIDE SEQUENCE [LARGE SCALE GENOMIC DNA]</scope>
    <source>
        <strain evidence="13 14">CBS 617.96</strain>
    </source>
</reference>
<feature type="region of interest" description="Disordered" evidence="7">
    <location>
        <begin position="262"/>
        <end position="288"/>
    </location>
</feature>
<evidence type="ECO:0000313" key="13">
    <source>
        <dbReference type="EMBL" id="EXJ83617.1"/>
    </source>
</evidence>
<evidence type="ECO:0000256" key="5">
    <source>
        <dbReference type="ARBA" id="ARBA00022989"/>
    </source>
</evidence>
<evidence type="ECO:0000259" key="11">
    <source>
        <dbReference type="Pfam" id="PF13967"/>
    </source>
</evidence>
<dbReference type="InterPro" id="IPR032880">
    <property type="entry name" value="CSC1/OSCA1-like_N"/>
</dbReference>
<comment type="similarity">
    <text evidence="2">Belongs to the CSC1 (TC 1.A.17) family.</text>
</comment>
<keyword evidence="5 8" id="KW-1133">Transmembrane helix</keyword>
<dbReference type="AlphaFoldDB" id="W9XSS6"/>
<feature type="domain" description="CSC1/OSCA1-like N-terminal transmembrane" evidence="11">
    <location>
        <begin position="25"/>
        <end position="173"/>
    </location>
</feature>
<feature type="transmembrane region" description="Helical" evidence="8">
    <location>
        <begin position="580"/>
        <end position="599"/>
    </location>
</feature>
<evidence type="ECO:0000256" key="3">
    <source>
        <dbReference type="ARBA" id="ARBA00022448"/>
    </source>
</evidence>
<dbReference type="InterPro" id="IPR027815">
    <property type="entry name" value="CSC1/OSCA1-like_cyt"/>
</dbReference>
<dbReference type="Pfam" id="PF12621">
    <property type="entry name" value="PHM7_ext"/>
    <property type="match status" value="1"/>
</dbReference>
<evidence type="ECO:0000259" key="10">
    <source>
        <dbReference type="Pfam" id="PF12621"/>
    </source>
</evidence>
<feature type="domain" description="10TM putative phosphate transporter extracellular tail" evidence="10">
    <location>
        <begin position="751"/>
        <end position="841"/>
    </location>
</feature>
<evidence type="ECO:0000256" key="4">
    <source>
        <dbReference type="ARBA" id="ARBA00022692"/>
    </source>
</evidence>
<feature type="domain" description="CSC1/OSCA1-like cytosolic" evidence="12">
    <location>
        <begin position="196"/>
        <end position="378"/>
    </location>
</feature>
<keyword evidence="4 8" id="KW-0812">Transmembrane</keyword>
<accession>W9XSS6</accession>
<evidence type="ECO:0000256" key="1">
    <source>
        <dbReference type="ARBA" id="ARBA00004141"/>
    </source>
</evidence>
<dbReference type="HOGENOM" id="CLU_002458_2_1_1"/>
<comment type="caution">
    <text evidence="13">The sequence shown here is derived from an EMBL/GenBank/DDBJ whole genome shotgun (WGS) entry which is preliminary data.</text>
</comment>
<dbReference type="Proteomes" id="UP000019484">
    <property type="component" value="Unassembled WGS sequence"/>
</dbReference>
<dbReference type="OrthoDB" id="1076608at2759"/>
<keyword evidence="6 8" id="KW-0472">Membrane</keyword>
<feature type="transmembrane region" description="Helical" evidence="8">
    <location>
        <begin position="437"/>
        <end position="461"/>
    </location>
</feature>
<feature type="domain" description="CSC1/OSCA1-like 7TM region" evidence="9">
    <location>
        <begin position="390"/>
        <end position="662"/>
    </location>
</feature>
<evidence type="ECO:0000259" key="9">
    <source>
        <dbReference type="Pfam" id="PF02714"/>
    </source>
</evidence>
<dbReference type="Pfam" id="PF14703">
    <property type="entry name" value="PHM7_cyt"/>
    <property type="match status" value="1"/>
</dbReference>
<dbReference type="GeneID" id="19162102"/>
<evidence type="ECO:0000256" key="8">
    <source>
        <dbReference type="SAM" id="Phobius"/>
    </source>
</evidence>
<organism evidence="13 14">
    <name type="scientific">Capronia coronata CBS 617.96</name>
    <dbReference type="NCBI Taxonomy" id="1182541"/>
    <lineage>
        <taxon>Eukaryota</taxon>
        <taxon>Fungi</taxon>
        <taxon>Dikarya</taxon>
        <taxon>Ascomycota</taxon>
        <taxon>Pezizomycotina</taxon>
        <taxon>Eurotiomycetes</taxon>
        <taxon>Chaetothyriomycetidae</taxon>
        <taxon>Chaetothyriales</taxon>
        <taxon>Herpotrichiellaceae</taxon>
        <taxon>Capronia</taxon>
    </lineage>
</organism>
<dbReference type="PANTHER" id="PTHR13018">
    <property type="entry name" value="PROBABLE MEMBRANE PROTEIN DUF221-RELATED"/>
    <property type="match status" value="1"/>
</dbReference>
<dbReference type="EMBL" id="AMWN01000006">
    <property type="protein sequence ID" value="EXJ83617.1"/>
    <property type="molecule type" value="Genomic_DNA"/>
</dbReference>
<dbReference type="Pfam" id="PF13967">
    <property type="entry name" value="RSN1_TM"/>
    <property type="match status" value="1"/>
</dbReference>
<keyword evidence="3" id="KW-0813">Transport</keyword>
<evidence type="ECO:0000313" key="14">
    <source>
        <dbReference type="Proteomes" id="UP000019484"/>
    </source>
</evidence>
<dbReference type="PANTHER" id="PTHR13018:SF26">
    <property type="entry name" value="DOMAIN PROTEIN, PUTATIVE (AFU_ORTHOLOGUE AFUA_5G10920)-RELATED"/>
    <property type="match status" value="1"/>
</dbReference>
<evidence type="ECO:0000256" key="2">
    <source>
        <dbReference type="ARBA" id="ARBA00007779"/>
    </source>
</evidence>
<feature type="transmembrane region" description="Helical" evidence="8">
    <location>
        <begin position="391"/>
        <end position="417"/>
    </location>
</feature>
<evidence type="ECO:0000256" key="7">
    <source>
        <dbReference type="SAM" id="MobiDB-lite"/>
    </source>
</evidence>